<dbReference type="InterPro" id="IPR036388">
    <property type="entry name" value="WH-like_DNA-bd_sf"/>
</dbReference>
<keyword evidence="2" id="KW-0805">Transcription regulation</keyword>
<dbReference type="Pfam" id="PF13424">
    <property type="entry name" value="TPR_12"/>
    <property type="match status" value="1"/>
</dbReference>
<dbReference type="InterPro" id="IPR002182">
    <property type="entry name" value="NB-ARC"/>
</dbReference>
<feature type="domain" description="OmpR/PhoB-type" evidence="5">
    <location>
        <begin position="15"/>
        <end position="86"/>
    </location>
</feature>
<dbReference type="Gene3D" id="1.25.40.10">
    <property type="entry name" value="Tetratricopeptide repeat domain"/>
    <property type="match status" value="3"/>
</dbReference>
<name>A0ABR9KVP2_9ACTN</name>
<protein>
    <submittedName>
        <fullName evidence="7">DNA-binding SARP family transcriptional activator/tetratricopeptide (TPR) repeat protein</fullName>
    </submittedName>
</protein>
<dbReference type="InterPro" id="IPR001867">
    <property type="entry name" value="OmpR/PhoB-type_DNA-bd"/>
</dbReference>
<evidence type="ECO:0000259" key="6">
    <source>
        <dbReference type="SMART" id="SM01043"/>
    </source>
</evidence>
<dbReference type="CDD" id="cd15831">
    <property type="entry name" value="BTAD"/>
    <property type="match status" value="1"/>
</dbReference>
<evidence type="ECO:0000256" key="3">
    <source>
        <dbReference type="ARBA" id="ARBA00023125"/>
    </source>
</evidence>
<evidence type="ECO:0000313" key="8">
    <source>
        <dbReference type="Proteomes" id="UP000661607"/>
    </source>
</evidence>
<dbReference type="InterPro" id="IPR005158">
    <property type="entry name" value="BTAD"/>
</dbReference>
<dbReference type="SUPFAM" id="SSF46894">
    <property type="entry name" value="C-terminal effector domain of the bipartite response regulators"/>
    <property type="match status" value="1"/>
</dbReference>
<comment type="similarity">
    <text evidence="1">Belongs to the AfsR/DnrI/RedD regulatory family.</text>
</comment>
<dbReference type="RefSeq" id="WP_192780188.1">
    <property type="nucleotide sequence ID" value="NZ_BAAASY010000013.1"/>
</dbReference>
<dbReference type="Pfam" id="PF00931">
    <property type="entry name" value="NB-ARC"/>
    <property type="match status" value="1"/>
</dbReference>
<dbReference type="SMART" id="SM01043">
    <property type="entry name" value="BTAD"/>
    <property type="match status" value="1"/>
</dbReference>
<sequence length="1052" mass="113518">MDIRVLGPVEVWDGGAAVPLGGAQQRCVVGLLAAHHGAAVSLDRLSAALWEGEPPKTAKTIVQGHVSQLRKLVGDRIRSSTAGYSLAVPAEQVDLGRFRAALARGRAAARPEDAVHAWARALGQWRGQPLEGVGTAWVDQRVRVPLLEARWELLEEYAAALIELGRHAEVPGLLHELRDEQPFRETPHALTMTALWHGGRTTDAMELFRVVQRLFATELGIDPGPRLRDLHQRVLEGERPGRASVPRQLPLDVADFVGREAEADHVAGLLGDPPAIVVVTGVAGAGKSALATRVGHRVAGRFPDGQLHVDLNGYAQGDPATPERVLPRLLRALGVPAADIPASVAEQLDLYRSALAGRRVLVLLDNASSADQVRPLLPGGAACAVLVTSRDALRGLVALQGARSVTLGPLDPEAARDLLAAVVGPAHVLADPSATAEMAELCGHLPLALRIAGANLTGRPDRDVRRYVEDLHADRWSTLAVEGDPRAAVATAFGHSYAALTPDARVLFRRFGLIACRDFTARSAARLAQAHPRTAARLIGGLATAHLVEEHAPGRYRLHDLVRLYARRQATAEDEAAAARLRAYYLHTSRAVAAVLAPSIELLPLTHDDLPPDAEPISGPDAAVEWLEAEQHNLLAVIDDAAEHGGSRTAWRLVEPMRAFLDGRFPADLIGSLARRALASAQEAGDLEGQGSMHHTLANTLFVLNRPREALEEYERASARYRETGWTPGVMLTLSNLASAHANLGDFRTATGYYRQVADGWTAPSMRLATTLENHALVLHWQGRAKEARTQQERAIAMREELDTSPLWQARALSILADVHVSLGDLDRAMDLLDRSREWSERFEPGAQLAALLSSVAMIRHERGDAAGAAEAARQAVRAAVGGGLTGEHDEARSTLARVDDSIDVEERCAMLREVLASYEERTQTHLKTRIRLGLATLLLRASSHEEATKEAGIALDQAGQYGLRRLEGQARTLLARVHTGDGQPGQGLDHALRAVRLHHELGHRLDEAHALAAAADSLHALGQEEAASRARERAARLYDDTGVRPPWSRLG</sequence>
<dbReference type="Pfam" id="PF03704">
    <property type="entry name" value="BTAD"/>
    <property type="match status" value="1"/>
</dbReference>
<gene>
    <name evidence="7" type="ORF">H4W81_008873</name>
</gene>
<dbReference type="PRINTS" id="PR00364">
    <property type="entry name" value="DISEASERSIST"/>
</dbReference>
<dbReference type="InterPro" id="IPR016032">
    <property type="entry name" value="Sig_transdc_resp-reg_C-effctor"/>
</dbReference>
<evidence type="ECO:0000313" key="7">
    <source>
        <dbReference type="EMBL" id="MBE1566094.1"/>
    </source>
</evidence>
<dbReference type="PANTHER" id="PTHR35807">
    <property type="entry name" value="TRANSCRIPTIONAL REGULATOR REDD-RELATED"/>
    <property type="match status" value="1"/>
</dbReference>
<dbReference type="EMBL" id="JADBEF010000001">
    <property type="protein sequence ID" value="MBE1566094.1"/>
    <property type="molecule type" value="Genomic_DNA"/>
</dbReference>
<dbReference type="Proteomes" id="UP000661607">
    <property type="component" value="Unassembled WGS sequence"/>
</dbReference>
<dbReference type="Gene3D" id="3.40.50.300">
    <property type="entry name" value="P-loop containing nucleotide triphosphate hydrolases"/>
    <property type="match status" value="1"/>
</dbReference>
<evidence type="ECO:0000256" key="2">
    <source>
        <dbReference type="ARBA" id="ARBA00023015"/>
    </source>
</evidence>
<evidence type="ECO:0000256" key="1">
    <source>
        <dbReference type="ARBA" id="ARBA00005820"/>
    </source>
</evidence>
<dbReference type="GO" id="GO:0003677">
    <property type="term" value="F:DNA binding"/>
    <property type="evidence" value="ECO:0007669"/>
    <property type="project" value="UniProtKB-KW"/>
</dbReference>
<keyword evidence="4" id="KW-0804">Transcription</keyword>
<dbReference type="InterPro" id="IPR051677">
    <property type="entry name" value="AfsR-DnrI-RedD_regulator"/>
</dbReference>
<dbReference type="InterPro" id="IPR027417">
    <property type="entry name" value="P-loop_NTPase"/>
</dbReference>
<reference evidence="7 8" key="1">
    <citation type="submission" date="2020-10" db="EMBL/GenBank/DDBJ databases">
        <title>Sequencing the genomes of 1000 actinobacteria strains.</title>
        <authorList>
            <person name="Klenk H.-P."/>
        </authorList>
    </citation>
    <scope>NUCLEOTIDE SEQUENCE [LARGE SCALE GENOMIC DNA]</scope>
    <source>
        <strain evidence="7 8">DSM 43748</strain>
    </source>
</reference>
<dbReference type="Gene3D" id="1.10.10.10">
    <property type="entry name" value="Winged helix-like DNA-binding domain superfamily/Winged helix DNA-binding domain"/>
    <property type="match status" value="1"/>
</dbReference>
<comment type="caution">
    <text evidence="7">The sequence shown here is derived from an EMBL/GenBank/DDBJ whole genome shotgun (WGS) entry which is preliminary data.</text>
</comment>
<keyword evidence="3 7" id="KW-0238">DNA-binding</keyword>
<organism evidence="7 8">
    <name type="scientific">Nonomuraea africana</name>
    <dbReference type="NCBI Taxonomy" id="46171"/>
    <lineage>
        <taxon>Bacteria</taxon>
        <taxon>Bacillati</taxon>
        <taxon>Actinomycetota</taxon>
        <taxon>Actinomycetes</taxon>
        <taxon>Streptosporangiales</taxon>
        <taxon>Streptosporangiaceae</taxon>
        <taxon>Nonomuraea</taxon>
    </lineage>
</organism>
<dbReference type="InterPro" id="IPR011990">
    <property type="entry name" value="TPR-like_helical_dom_sf"/>
</dbReference>
<keyword evidence="8" id="KW-1185">Reference proteome</keyword>
<evidence type="ECO:0000256" key="4">
    <source>
        <dbReference type="ARBA" id="ARBA00023163"/>
    </source>
</evidence>
<feature type="domain" description="Bacterial transcriptional activator" evidence="6">
    <location>
        <begin position="93"/>
        <end position="235"/>
    </location>
</feature>
<dbReference type="SUPFAM" id="SSF48452">
    <property type="entry name" value="TPR-like"/>
    <property type="match status" value="3"/>
</dbReference>
<evidence type="ECO:0000259" key="5">
    <source>
        <dbReference type="SMART" id="SM00862"/>
    </source>
</evidence>
<proteinExistence type="inferred from homology"/>
<dbReference type="PANTHER" id="PTHR35807:SF1">
    <property type="entry name" value="TRANSCRIPTIONAL REGULATOR REDD"/>
    <property type="match status" value="1"/>
</dbReference>
<accession>A0ABR9KVP2</accession>
<dbReference type="SMART" id="SM00862">
    <property type="entry name" value="Trans_reg_C"/>
    <property type="match status" value="1"/>
</dbReference>
<dbReference type="SUPFAM" id="SSF52540">
    <property type="entry name" value="P-loop containing nucleoside triphosphate hydrolases"/>
    <property type="match status" value="1"/>
</dbReference>